<evidence type="ECO:0000256" key="6">
    <source>
        <dbReference type="PROSITE-ProRule" id="PRU00169"/>
    </source>
</evidence>
<feature type="domain" description="Response regulatory" evidence="8">
    <location>
        <begin position="3"/>
        <end position="116"/>
    </location>
</feature>
<sequence>MTSIMIVEDDAKIVSEIQHFLERWQYEGFAPTDFQEVLANCTENQPDLVLIDISLPYFNGFYWCQEIRKVSQVPIIFISSADENMNQIMAMNMGADDFVAKTFDLSVLVAKIQALLRRSYDFGQTVVKYQLGTYEFLPTENVIKRMDEEESLTLSPNESRILLALMQRHGTVVPKETIIEALWQSDSFIDNNTLAVNLTRLRAKLAGFGITDLIQTVKGKGYLIEEAVK</sequence>
<keyword evidence="11" id="KW-1185">Reference proteome</keyword>
<dbReference type="SMART" id="SM00448">
    <property type="entry name" value="REC"/>
    <property type="match status" value="1"/>
</dbReference>
<dbReference type="SUPFAM" id="SSF46894">
    <property type="entry name" value="C-terminal effector domain of the bipartite response regulators"/>
    <property type="match status" value="1"/>
</dbReference>
<dbReference type="PANTHER" id="PTHR48111:SF43">
    <property type="entry name" value="STAGE 0 SPORULATION PROTEIN A HOMOLOG"/>
    <property type="match status" value="1"/>
</dbReference>
<keyword evidence="5" id="KW-0804">Transcription</keyword>
<name>A0A081BGH3_9LACO</name>
<gene>
    <name evidence="10" type="ORF">LOSG293_020790</name>
</gene>
<dbReference type="RefSeq" id="WP_034526042.1">
    <property type="nucleotide sequence ID" value="NZ_BBJM01000002.1"/>
</dbReference>
<evidence type="ECO:0000256" key="7">
    <source>
        <dbReference type="PROSITE-ProRule" id="PRU01091"/>
    </source>
</evidence>
<evidence type="ECO:0000256" key="4">
    <source>
        <dbReference type="ARBA" id="ARBA00023125"/>
    </source>
</evidence>
<dbReference type="OrthoDB" id="9790442at2"/>
<evidence type="ECO:0000256" key="3">
    <source>
        <dbReference type="ARBA" id="ARBA00023015"/>
    </source>
</evidence>
<dbReference type="AlphaFoldDB" id="A0A081BGH3"/>
<protein>
    <submittedName>
        <fullName evidence="10">Putative response regulator protein</fullName>
    </submittedName>
</protein>
<dbReference type="InterPro" id="IPR036388">
    <property type="entry name" value="WH-like_DNA-bd_sf"/>
</dbReference>
<evidence type="ECO:0000259" key="9">
    <source>
        <dbReference type="PROSITE" id="PS51755"/>
    </source>
</evidence>
<reference evidence="10" key="1">
    <citation type="journal article" date="2014" name="Genome Announc.">
        <title>Draft Genome Sequence of Lactobacillus oryzae Strain SG293T.</title>
        <authorList>
            <person name="Tanizawa Y."/>
            <person name="Fujisawa T."/>
            <person name="Mochizuki T."/>
            <person name="Kaminuma E."/>
            <person name="Nakamura Y."/>
            <person name="Tohno M."/>
        </authorList>
    </citation>
    <scope>NUCLEOTIDE SEQUENCE [LARGE SCALE GENOMIC DNA]</scope>
    <source>
        <strain evidence="10">SG293</strain>
    </source>
</reference>
<dbReference type="InterPro" id="IPR039420">
    <property type="entry name" value="WalR-like"/>
</dbReference>
<feature type="domain" description="OmpR/PhoB-type" evidence="9">
    <location>
        <begin position="126"/>
        <end position="226"/>
    </location>
</feature>
<dbReference type="GO" id="GO:0032993">
    <property type="term" value="C:protein-DNA complex"/>
    <property type="evidence" value="ECO:0007669"/>
    <property type="project" value="TreeGrafter"/>
</dbReference>
<dbReference type="EMBL" id="BBJM01000002">
    <property type="protein sequence ID" value="GAK47141.1"/>
    <property type="molecule type" value="Genomic_DNA"/>
</dbReference>
<evidence type="ECO:0000256" key="5">
    <source>
        <dbReference type="ARBA" id="ARBA00023163"/>
    </source>
</evidence>
<dbReference type="PANTHER" id="PTHR48111">
    <property type="entry name" value="REGULATOR OF RPOS"/>
    <property type="match status" value="1"/>
</dbReference>
<dbReference type="Gene3D" id="1.10.10.10">
    <property type="entry name" value="Winged helix-like DNA-binding domain superfamily/Winged helix DNA-binding domain"/>
    <property type="match status" value="1"/>
</dbReference>
<accession>A0A081BGH3</accession>
<organism evidence="10 11">
    <name type="scientific">Secundilactobacillus oryzae JCM 18671</name>
    <dbReference type="NCBI Taxonomy" id="1291743"/>
    <lineage>
        <taxon>Bacteria</taxon>
        <taxon>Bacillati</taxon>
        <taxon>Bacillota</taxon>
        <taxon>Bacilli</taxon>
        <taxon>Lactobacillales</taxon>
        <taxon>Lactobacillaceae</taxon>
        <taxon>Secundilactobacillus</taxon>
    </lineage>
</organism>
<evidence type="ECO:0000256" key="2">
    <source>
        <dbReference type="ARBA" id="ARBA00023012"/>
    </source>
</evidence>
<dbReference type="PROSITE" id="PS50110">
    <property type="entry name" value="RESPONSE_REGULATORY"/>
    <property type="match status" value="1"/>
</dbReference>
<dbReference type="GO" id="GO:0000976">
    <property type="term" value="F:transcription cis-regulatory region binding"/>
    <property type="evidence" value="ECO:0007669"/>
    <property type="project" value="TreeGrafter"/>
</dbReference>
<feature type="DNA-binding region" description="OmpR/PhoB-type" evidence="7">
    <location>
        <begin position="126"/>
        <end position="226"/>
    </location>
</feature>
<keyword evidence="1 6" id="KW-0597">Phosphoprotein</keyword>
<proteinExistence type="predicted"/>
<dbReference type="STRING" id="1291743.LOSG293_020790"/>
<evidence type="ECO:0000313" key="10">
    <source>
        <dbReference type="EMBL" id="GAK47141.1"/>
    </source>
</evidence>
<dbReference type="GO" id="GO:0000156">
    <property type="term" value="F:phosphorelay response regulator activity"/>
    <property type="evidence" value="ECO:0007669"/>
    <property type="project" value="TreeGrafter"/>
</dbReference>
<dbReference type="Pfam" id="PF00072">
    <property type="entry name" value="Response_reg"/>
    <property type="match status" value="1"/>
</dbReference>
<keyword evidence="4 7" id="KW-0238">DNA-binding</keyword>
<dbReference type="eggNOG" id="COG0745">
    <property type="taxonomic scope" value="Bacteria"/>
</dbReference>
<dbReference type="PROSITE" id="PS51755">
    <property type="entry name" value="OMPR_PHOB"/>
    <property type="match status" value="1"/>
</dbReference>
<dbReference type="InterPro" id="IPR001867">
    <property type="entry name" value="OmpR/PhoB-type_DNA-bd"/>
</dbReference>
<evidence type="ECO:0000256" key="1">
    <source>
        <dbReference type="ARBA" id="ARBA00022553"/>
    </source>
</evidence>
<keyword evidence="3" id="KW-0805">Transcription regulation</keyword>
<dbReference type="InterPro" id="IPR001789">
    <property type="entry name" value="Sig_transdc_resp-reg_receiver"/>
</dbReference>
<dbReference type="Pfam" id="PF00486">
    <property type="entry name" value="Trans_reg_C"/>
    <property type="match status" value="1"/>
</dbReference>
<dbReference type="InterPro" id="IPR016032">
    <property type="entry name" value="Sig_transdc_resp-reg_C-effctor"/>
</dbReference>
<dbReference type="SUPFAM" id="SSF52172">
    <property type="entry name" value="CheY-like"/>
    <property type="match status" value="1"/>
</dbReference>
<dbReference type="InterPro" id="IPR011006">
    <property type="entry name" value="CheY-like_superfamily"/>
</dbReference>
<keyword evidence="2" id="KW-0902">Two-component regulatory system</keyword>
<evidence type="ECO:0000313" key="11">
    <source>
        <dbReference type="Proteomes" id="UP000028700"/>
    </source>
</evidence>
<evidence type="ECO:0000259" key="8">
    <source>
        <dbReference type="PROSITE" id="PS50110"/>
    </source>
</evidence>
<dbReference type="GO" id="GO:0005829">
    <property type="term" value="C:cytosol"/>
    <property type="evidence" value="ECO:0007669"/>
    <property type="project" value="TreeGrafter"/>
</dbReference>
<comment type="caution">
    <text evidence="10">The sequence shown here is derived from an EMBL/GenBank/DDBJ whole genome shotgun (WGS) entry which is preliminary data.</text>
</comment>
<feature type="modified residue" description="4-aspartylphosphate" evidence="6">
    <location>
        <position position="52"/>
    </location>
</feature>
<dbReference type="Gene3D" id="3.40.50.2300">
    <property type="match status" value="1"/>
</dbReference>
<dbReference type="SMART" id="SM00862">
    <property type="entry name" value="Trans_reg_C"/>
    <property type="match status" value="1"/>
</dbReference>
<dbReference type="GO" id="GO:0006355">
    <property type="term" value="P:regulation of DNA-templated transcription"/>
    <property type="evidence" value="ECO:0007669"/>
    <property type="project" value="InterPro"/>
</dbReference>
<dbReference type="Proteomes" id="UP000028700">
    <property type="component" value="Unassembled WGS sequence"/>
</dbReference>
<dbReference type="CDD" id="cd00383">
    <property type="entry name" value="trans_reg_C"/>
    <property type="match status" value="1"/>
</dbReference>